<evidence type="ECO:0000313" key="6">
    <source>
        <dbReference type="EMBL" id="GEU54488.1"/>
    </source>
</evidence>
<evidence type="ECO:0000256" key="2">
    <source>
        <dbReference type="SAM" id="MobiDB-lite"/>
    </source>
</evidence>
<dbReference type="Pfam" id="PF25597">
    <property type="entry name" value="SH3_retrovirus"/>
    <property type="match status" value="1"/>
</dbReference>
<evidence type="ECO:0000259" key="5">
    <source>
        <dbReference type="Pfam" id="PF25597"/>
    </source>
</evidence>
<dbReference type="PANTHER" id="PTHR11439:SF495">
    <property type="entry name" value="REVERSE TRANSCRIPTASE, RNA-DEPENDENT DNA POLYMERASE-RELATED"/>
    <property type="match status" value="1"/>
</dbReference>
<dbReference type="PANTHER" id="PTHR11439">
    <property type="entry name" value="GAG-POL-RELATED RETROTRANSPOSON"/>
    <property type="match status" value="1"/>
</dbReference>
<feature type="domain" description="GAG-pre-integrase" evidence="4">
    <location>
        <begin position="959"/>
        <end position="1031"/>
    </location>
</feature>
<dbReference type="CDD" id="cd09272">
    <property type="entry name" value="RNase_HI_RT_Ty1"/>
    <property type="match status" value="1"/>
</dbReference>
<dbReference type="EMBL" id="BKCJ010003339">
    <property type="protein sequence ID" value="GEU54488.1"/>
    <property type="molecule type" value="Genomic_DNA"/>
</dbReference>
<comment type="caution">
    <text evidence="6">The sequence shown here is derived from an EMBL/GenBank/DDBJ whole genome shotgun (WGS) entry which is preliminary data.</text>
</comment>
<dbReference type="InterPro" id="IPR025724">
    <property type="entry name" value="GAG-pre-integrase_dom"/>
</dbReference>
<feature type="compositionally biased region" description="Polar residues" evidence="2">
    <location>
        <begin position="614"/>
        <end position="629"/>
    </location>
</feature>
<evidence type="ECO:0000256" key="1">
    <source>
        <dbReference type="SAM" id="Coils"/>
    </source>
</evidence>
<name>A0A6L2KYC3_TANCI</name>
<feature type="domain" description="Retroviral polymerase SH3-like" evidence="5">
    <location>
        <begin position="1123"/>
        <end position="1182"/>
    </location>
</feature>
<keyword evidence="1" id="KW-0175">Coiled coil</keyword>
<sequence>MILENVNNNVGELKASSLILYHDLAFPLVIKPAYTNALGVATPNVIYAPKGLPAGAITLGRTTTTHSKFLLITYIAMHLNACKLKLTIKPVKLFFGLPEDIYAAVDSCETAQEIWLCVQQMIKGSNIGVQENKAKLFNEWERFISIDGESIESYYHQWSRHVTIFHQTKDLRTSDCTQLYDFLKYNQKEVDDLKAERLTKTQDPLALMATSNNPYTFLMLNQDQPSFNQKYMQQLMPNPEDITDPTTAMNMALTLMAKAFKLNYSTPTNNNQRISSNPRNRQIAQLGMNMGQDRQIDGWRTKRIQNVRNQNGEIAVLGNANPNGNGNLVAARVEGTQTDKAPVYDSDGSPEVHNYENCDDNEIFNMFTQEEKYTELLEPILEPHQVPQNDNNVISEFLKEAAKFVGNFKSLAKEADESLAKHKALELEIKRLLRAVVCQDIMSVVQNNCVDETSNLQTELDQCKFDKISYDKAYNDMQQKIKRLQAQLGDLKGKSKDTSCVSDTLSPLSQKLENENVELKFQVLNYAKETTQHSWETIYKNLFDSISLTRTQTKTIINSLQNKLHNTIYENAKLRAQLFNKVSDQKDTTRGTSANTKFAKQSILGKPPKVGETHTLSKPVTSSSIPTPQGSKVVKDVKVIALGMFWINPFKPFREQKHVPNKVRESVRTNPITVSQPHVITKKVVNSDSNGLSSIVVDNTKTRRPHPRSNTKNDRVPSASKSSRRKNKEVEVEEHHRKLLLSRNKKHMSSECNNVKLATQNVKYKVVCAMCKKCLISVNHDVCLLNYVNGMNSRGKKQKANVSINKNQKKQQPKVKKTKKVGSIERISSPKPSKPRSFLRWSPTGRMFDLKGKIIASNESESQSDCSKGDNACNPNTFMKFLGTVRFENDHVAAILGFSDVQWGNILITRVYFVEGLGHNLFSVGQFYDLDLEVAFRRNACFVRNLEGVYLFKRNRSTNLYTINHHEMASASSICFMARASSTKSWLWHQRLSHLNFDTIDDLCKNDLVSGLPKFKYHKEHLCSSCEQGKSKRASHPPKPVPNSRQRLHVLHIDFYGPMRIASINGKRYVLVIVEEYSHYTWRFLLRILLKIAPSITVNLTKHHTSSLTVEKWISFLHVFGALCYPKNDREDIGKLGAKGDIGFFIGYSTDSCAYRVYNRRTKKIMETMNVSFDELSAMAFEQRNSKPGLQSMTSGQISLGVDLTYAPSTITTQQPIEVSSMESKNVKEAMTDPAWIESMQKELLQFKRLDVWVLVPAPDNITPFTLKWLFKNKHDEEKMVIQNKSRLVVRGYRQKEGIDFKESFSPALYGLKQAPRAWYDELLTFLLQNHFFKGTTDPTLYIRRFVDDILVDSGFELTRFSDADYAGCKDTFKSTFGGAQFLGEKPVSWSSKKQDCTALSTAEAEYVSLSACCAQVLWMRTQLTDYGFHFNKIPIYCDLKSSIAISCNPIQHSRTKHIVVRYHFIKEHMEKGTIELYFVKTD</sequence>
<feature type="coiled-coil region" evidence="1">
    <location>
        <begin position="408"/>
        <end position="435"/>
    </location>
</feature>
<organism evidence="6">
    <name type="scientific">Tanacetum cinerariifolium</name>
    <name type="common">Dalmatian daisy</name>
    <name type="synonym">Chrysanthemum cinerariifolium</name>
    <dbReference type="NCBI Taxonomy" id="118510"/>
    <lineage>
        <taxon>Eukaryota</taxon>
        <taxon>Viridiplantae</taxon>
        <taxon>Streptophyta</taxon>
        <taxon>Embryophyta</taxon>
        <taxon>Tracheophyta</taxon>
        <taxon>Spermatophyta</taxon>
        <taxon>Magnoliopsida</taxon>
        <taxon>eudicotyledons</taxon>
        <taxon>Gunneridae</taxon>
        <taxon>Pentapetalae</taxon>
        <taxon>asterids</taxon>
        <taxon>campanulids</taxon>
        <taxon>Asterales</taxon>
        <taxon>Asteraceae</taxon>
        <taxon>Asteroideae</taxon>
        <taxon>Anthemideae</taxon>
        <taxon>Anthemidinae</taxon>
        <taxon>Tanacetum</taxon>
    </lineage>
</organism>
<dbReference type="InterPro" id="IPR013103">
    <property type="entry name" value="RVT_2"/>
</dbReference>
<accession>A0A6L2KYC3</accession>
<dbReference type="InterPro" id="IPR057670">
    <property type="entry name" value="SH3_retrovirus"/>
</dbReference>
<feature type="domain" description="Reverse transcriptase Ty1/copia-type" evidence="3">
    <location>
        <begin position="1251"/>
        <end position="1308"/>
    </location>
</feature>
<feature type="compositionally biased region" description="Basic residues" evidence="2">
    <location>
        <begin position="737"/>
        <end position="747"/>
    </location>
</feature>
<feature type="compositionally biased region" description="Polar residues" evidence="2">
    <location>
        <begin position="590"/>
        <end position="599"/>
    </location>
</feature>
<feature type="region of interest" description="Disordered" evidence="2">
    <location>
        <begin position="585"/>
        <end position="629"/>
    </location>
</feature>
<feature type="coiled-coil region" evidence="1">
    <location>
        <begin position="467"/>
        <end position="529"/>
    </location>
</feature>
<dbReference type="Pfam" id="PF07727">
    <property type="entry name" value="RVT_2"/>
    <property type="match status" value="1"/>
</dbReference>
<evidence type="ECO:0000259" key="4">
    <source>
        <dbReference type="Pfam" id="PF13976"/>
    </source>
</evidence>
<dbReference type="Pfam" id="PF13976">
    <property type="entry name" value="gag_pre-integrs"/>
    <property type="match status" value="1"/>
</dbReference>
<evidence type="ECO:0008006" key="7">
    <source>
        <dbReference type="Google" id="ProtNLM"/>
    </source>
</evidence>
<evidence type="ECO:0000259" key="3">
    <source>
        <dbReference type="Pfam" id="PF07727"/>
    </source>
</evidence>
<proteinExistence type="predicted"/>
<feature type="region of interest" description="Disordered" evidence="2">
    <location>
        <begin position="691"/>
        <end position="747"/>
    </location>
</feature>
<feature type="region of interest" description="Disordered" evidence="2">
    <location>
        <begin position="794"/>
        <end position="813"/>
    </location>
</feature>
<reference evidence="6" key="1">
    <citation type="journal article" date="2019" name="Sci. Rep.">
        <title>Draft genome of Tanacetum cinerariifolium, the natural source of mosquito coil.</title>
        <authorList>
            <person name="Yamashiro T."/>
            <person name="Shiraishi A."/>
            <person name="Satake H."/>
            <person name="Nakayama K."/>
        </authorList>
    </citation>
    <scope>NUCLEOTIDE SEQUENCE</scope>
</reference>
<protein>
    <recommendedName>
        <fullName evidence="7">Retrovirus-related Pol polyprotein from transposon TNT 1-94</fullName>
    </recommendedName>
</protein>
<gene>
    <name evidence="6" type="ORF">Tci_026466</name>
</gene>